<protein>
    <submittedName>
        <fullName evidence="9">Na(+)/H(+) antiporter subunit B</fullName>
    </submittedName>
</protein>
<evidence type="ECO:0000256" key="3">
    <source>
        <dbReference type="ARBA" id="ARBA00022475"/>
    </source>
</evidence>
<feature type="transmembrane region" description="Helical" evidence="7">
    <location>
        <begin position="145"/>
        <end position="166"/>
    </location>
</feature>
<dbReference type="NCBIfam" id="NF009219">
    <property type="entry name" value="PRK12567.1-3"/>
    <property type="match status" value="1"/>
</dbReference>
<dbReference type="Proteomes" id="UP001483337">
    <property type="component" value="Chromosome"/>
</dbReference>
<keyword evidence="10" id="KW-1185">Reference proteome</keyword>
<dbReference type="PANTHER" id="PTHR33932">
    <property type="entry name" value="NA(+)/H(+) ANTIPORTER SUBUNIT B"/>
    <property type="match status" value="1"/>
</dbReference>
<dbReference type="Pfam" id="PF04039">
    <property type="entry name" value="MnhB"/>
    <property type="match status" value="1"/>
</dbReference>
<evidence type="ECO:0000259" key="8">
    <source>
        <dbReference type="Pfam" id="PF04039"/>
    </source>
</evidence>
<feature type="transmembrane region" description="Helical" evidence="7">
    <location>
        <begin position="212"/>
        <end position="237"/>
    </location>
</feature>
<reference evidence="9 10" key="1">
    <citation type="submission" date="2024-04" db="EMBL/GenBank/DDBJ databases">
        <title>Okeanomitos corallinicola gen. &amp; sp. nov. (Nostocales, Cyanobacteria), a new toxic marine heterocyst-forming cyanobacterium from a coral reef.</title>
        <authorList>
            <person name="Li H."/>
            <person name="Li R."/>
            <person name="Kang J."/>
            <person name="Hii K.S."/>
            <person name="Mohamed H.F."/>
            <person name="Xu X."/>
            <person name="Luo Z."/>
        </authorList>
    </citation>
    <scope>NUCLEOTIDE SEQUENCE [LARGE SCALE GENOMIC DNA]</scope>
    <source>
        <strain evidence="9 10">TIOX110</strain>
    </source>
</reference>
<evidence type="ECO:0000313" key="10">
    <source>
        <dbReference type="Proteomes" id="UP001483337"/>
    </source>
</evidence>
<dbReference type="RefSeq" id="WP_353931104.1">
    <property type="nucleotide sequence ID" value="NZ_CP150886.1"/>
</dbReference>
<proteinExistence type="inferred from homology"/>
<accession>A0ABZ2UXD0</accession>
<evidence type="ECO:0000313" key="9">
    <source>
        <dbReference type="EMBL" id="WZB88195.1"/>
    </source>
</evidence>
<sequence>MKLIYIVAGIALFIKILIMPEATSNLSDISILKKVIENGIPEELKELAFLDISIAEIVSTESGVPNAVSGIIFRNRLYDTIMEVVVFSVAIMGCNYLLSNENPSCTIYQFKDEPSIVLARLGATIAALVGIELAIRGHLSPGGGFAAGVAAGTAIGLIAITSSYHWMQDIYQRWNAAIWEKVSVLIFIVLAVLTLIGIELPHGELGTLLSGGILPILNILVAIKVALGSWAVLLMFIHYRGLL</sequence>
<gene>
    <name evidence="9" type="ORF">WJM97_00360</name>
</gene>
<evidence type="ECO:0000256" key="4">
    <source>
        <dbReference type="ARBA" id="ARBA00022692"/>
    </source>
</evidence>
<dbReference type="EMBL" id="CP150886">
    <property type="protein sequence ID" value="WZB88195.1"/>
    <property type="molecule type" value="Genomic_DNA"/>
</dbReference>
<dbReference type="InterPro" id="IPR050622">
    <property type="entry name" value="CPA3_antiporter_subunitB"/>
</dbReference>
<evidence type="ECO:0000256" key="7">
    <source>
        <dbReference type="SAM" id="Phobius"/>
    </source>
</evidence>
<feature type="domain" description="Na+/H+ antiporter MnhB subunit-related protein" evidence="8">
    <location>
        <begin position="117"/>
        <end position="230"/>
    </location>
</feature>
<comment type="subcellular location">
    <subcellularLocation>
        <location evidence="1">Cell membrane</location>
        <topology evidence="1">Multi-pass membrane protein</topology>
    </subcellularLocation>
</comment>
<keyword evidence="5 7" id="KW-1133">Transmembrane helix</keyword>
<keyword evidence="6 7" id="KW-0472">Membrane</keyword>
<comment type="similarity">
    <text evidence="2">Belongs to the CPA3 antiporters (TC 2.A.63) subunit B family.</text>
</comment>
<evidence type="ECO:0000256" key="5">
    <source>
        <dbReference type="ARBA" id="ARBA00022989"/>
    </source>
</evidence>
<evidence type="ECO:0000256" key="1">
    <source>
        <dbReference type="ARBA" id="ARBA00004651"/>
    </source>
</evidence>
<evidence type="ECO:0000256" key="6">
    <source>
        <dbReference type="ARBA" id="ARBA00023136"/>
    </source>
</evidence>
<feature type="transmembrane region" description="Helical" evidence="7">
    <location>
        <begin position="178"/>
        <end position="200"/>
    </location>
</feature>
<name>A0ABZ2UXD0_9CYAN</name>
<keyword evidence="4 7" id="KW-0812">Transmembrane</keyword>
<organism evidence="9 10">
    <name type="scientific">Okeanomitos corallinicola TIOX110</name>
    <dbReference type="NCBI Taxonomy" id="3133117"/>
    <lineage>
        <taxon>Bacteria</taxon>
        <taxon>Bacillati</taxon>
        <taxon>Cyanobacteriota</taxon>
        <taxon>Cyanophyceae</taxon>
        <taxon>Nostocales</taxon>
        <taxon>Aphanizomenonaceae</taxon>
        <taxon>Okeanomitos</taxon>
    </lineage>
</organism>
<keyword evidence="3" id="KW-1003">Cell membrane</keyword>
<dbReference type="PANTHER" id="PTHR33932:SF4">
    <property type="entry name" value="NA(+)_H(+) ANTIPORTER SUBUNIT B"/>
    <property type="match status" value="1"/>
</dbReference>
<evidence type="ECO:0000256" key="2">
    <source>
        <dbReference type="ARBA" id="ARBA00009425"/>
    </source>
</evidence>
<feature type="transmembrane region" description="Helical" evidence="7">
    <location>
        <begin position="118"/>
        <end position="139"/>
    </location>
</feature>
<dbReference type="InterPro" id="IPR007182">
    <property type="entry name" value="MnhB"/>
</dbReference>